<dbReference type="InterPro" id="IPR029044">
    <property type="entry name" value="Nucleotide-diphossugar_trans"/>
</dbReference>
<name>A0A849AG75_9ACTN</name>
<evidence type="ECO:0000313" key="5">
    <source>
        <dbReference type="EMBL" id="NNG35832.1"/>
    </source>
</evidence>
<sequence>MSSPQEAAQESTQESLQGNGNGAAIVVVNYGSHRLLEHNMADRPWCQHGLSVVVVDNFSTAAERAAVSRLADRNGWTALLQDDNPGFGEAINTGVEHALAAGADSVVLLNPDAVLAPAAAARLADVVRHEPMTLVAPRIVRPSGRPYFTGAVIDRKTGRVRSTAGIVPADDTRIPWITGACMAYSRQLHQATGGFPSGYFLYWEDVDFSLRVARAAGELMITPDVEALHDEGGTQEQDDAPARKGHSPQYYYYNCRNRLLFAARNLPRRQAAGWLLRTPVESFAVLRRGGRRPLVTPVLVWATVRGTAAGSWQLLRALLSRPRTTGTPR</sequence>
<evidence type="ECO:0000256" key="2">
    <source>
        <dbReference type="ARBA" id="ARBA00006739"/>
    </source>
</evidence>
<evidence type="ECO:0000313" key="6">
    <source>
        <dbReference type="Proteomes" id="UP000562984"/>
    </source>
</evidence>
<keyword evidence="4 5" id="KW-0808">Transferase</keyword>
<evidence type="ECO:0000256" key="3">
    <source>
        <dbReference type="ARBA" id="ARBA00022676"/>
    </source>
</evidence>
<comment type="pathway">
    <text evidence="1">Cell wall biogenesis; cell wall polysaccharide biosynthesis.</text>
</comment>
<organism evidence="5 6">
    <name type="scientific">Nakamurella aerolata</name>
    <dbReference type="NCBI Taxonomy" id="1656892"/>
    <lineage>
        <taxon>Bacteria</taxon>
        <taxon>Bacillati</taxon>
        <taxon>Actinomycetota</taxon>
        <taxon>Actinomycetes</taxon>
        <taxon>Nakamurellales</taxon>
        <taxon>Nakamurellaceae</taxon>
        <taxon>Nakamurella</taxon>
    </lineage>
</organism>
<dbReference type="Gene3D" id="3.90.550.10">
    <property type="entry name" value="Spore Coat Polysaccharide Biosynthesis Protein SpsA, Chain A"/>
    <property type="match status" value="1"/>
</dbReference>
<dbReference type="SUPFAM" id="SSF53448">
    <property type="entry name" value="Nucleotide-diphospho-sugar transferases"/>
    <property type="match status" value="1"/>
</dbReference>
<comment type="similarity">
    <text evidence="2">Belongs to the glycosyltransferase 2 family.</text>
</comment>
<dbReference type="GO" id="GO:0016757">
    <property type="term" value="F:glycosyltransferase activity"/>
    <property type="evidence" value="ECO:0007669"/>
    <property type="project" value="UniProtKB-KW"/>
</dbReference>
<dbReference type="PANTHER" id="PTHR43179">
    <property type="entry name" value="RHAMNOSYLTRANSFERASE WBBL"/>
    <property type="match status" value="1"/>
</dbReference>
<dbReference type="Proteomes" id="UP000562984">
    <property type="component" value="Unassembled WGS sequence"/>
</dbReference>
<dbReference type="Pfam" id="PF13641">
    <property type="entry name" value="Glyco_tranf_2_3"/>
    <property type="match status" value="1"/>
</dbReference>
<evidence type="ECO:0000256" key="1">
    <source>
        <dbReference type="ARBA" id="ARBA00004776"/>
    </source>
</evidence>
<dbReference type="EMBL" id="JABEND010000004">
    <property type="protein sequence ID" value="NNG35832.1"/>
    <property type="molecule type" value="Genomic_DNA"/>
</dbReference>
<protein>
    <submittedName>
        <fullName evidence="5">Glycosyltransferase family 2 protein</fullName>
    </submittedName>
</protein>
<comment type="caution">
    <text evidence="5">The sequence shown here is derived from an EMBL/GenBank/DDBJ whole genome shotgun (WGS) entry which is preliminary data.</text>
</comment>
<reference evidence="5 6" key="1">
    <citation type="submission" date="2020-05" db="EMBL/GenBank/DDBJ databases">
        <title>Nakamurella sp. DB0629 isolated from air conditioner.</title>
        <authorList>
            <person name="Kim D.H."/>
            <person name="Kim D.-U."/>
        </authorList>
    </citation>
    <scope>NUCLEOTIDE SEQUENCE [LARGE SCALE GENOMIC DNA]</scope>
    <source>
        <strain evidence="5 6">DB0629</strain>
    </source>
</reference>
<dbReference type="RefSeq" id="WP_171199529.1">
    <property type="nucleotide sequence ID" value="NZ_JABEND010000004.1"/>
</dbReference>
<keyword evidence="6" id="KW-1185">Reference proteome</keyword>
<evidence type="ECO:0000256" key="4">
    <source>
        <dbReference type="ARBA" id="ARBA00022679"/>
    </source>
</evidence>
<dbReference type="PANTHER" id="PTHR43179:SF12">
    <property type="entry name" value="GALACTOFURANOSYLTRANSFERASE GLFT2"/>
    <property type="match status" value="1"/>
</dbReference>
<proteinExistence type="inferred from homology"/>
<keyword evidence="3" id="KW-0328">Glycosyltransferase</keyword>
<gene>
    <name evidence="5" type="ORF">HKD39_08940</name>
</gene>
<accession>A0A849AG75</accession>
<dbReference type="AlphaFoldDB" id="A0A849AG75"/>